<dbReference type="STRING" id="106549.A0A540KL05"/>
<organism evidence="4 5">
    <name type="scientific">Malus baccata</name>
    <name type="common">Siberian crab apple</name>
    <name type="synonym">Pyrus baccata</name>
    <dbReference type="NCBI Taxonomy" id="106549"/>
    <lineage>
        <taxon>Eukaryota</taxon>
        <taxon>Viridiplantae</taxon>
        <taxon>Streptophyta</taxon>
        <taxon>Embryophyta</taxon>
        <taxon>Tracheophyta</taxon>
        <taxon>Spermatophyta</taxon>
        <taxon>Magnoliopsida</taxon>
        <taxon>eudicotyledons</taxon>
        <taxon>Gunneridae</taxon>
        <taxon>Pentapetalae</taxon>
        <taxon>rosids</taxon>
        <taxon>fabids</taxon>
        <taxon>Rosales</taxon>
        <taxon>Rosaceae</taxon>
        <taxon>Amygdaloideae</taxon>
        <taxon>Maleae</taxon>
        <taxon>Malus</taxon>
    </lineage>
</organism>
<comment type="caution">
    <text evidence="4">The sequence shown here is derived from an EMBL/GenBank/DDBJ whole genome shotgun (WGS) entry which is preliminary data.</text>
</comment>
<evidence type="ECO:0000256" key="1">
    <source>
        <dbReference type="ARBA" id="ARBA00010835"/>
    </source>
</evidence>
<reference evidence="4 5" key="1">
    <citation type="journal article" date="2019" name="G3 (Bethesda)">
        <title>Sequencing of a Wild Apple (Malus baccata) Genome Unravels the Differences Between Cultivated and Wild Apple Species Regarding Disease Resistance and Cold Tolerance.</title>
        <authorList>
            <person name="Chen X."/>
        </authorList>
    </citation>
    <scope>NUCLEOTIDE SEQUENCE [LARGE SCALE GENOMIC DNA]</scope>
    <source>
        <strain evidence="5">cv. Shandingzi</strain>
        <tissue evidence="4">Leaves</tissue>
    </source>
</reference>
<evidence type="ECO:0000313" key="5">
    <source>
        <dbReference type="Proteomes" id="UP000315295"/>
    </source>
</evidence>
<comment type="similarity">
    <text evidence="1">Belongs to the prokaryotic/mitochondrial release factor family.</text>
</comment>
<dbReference type="InterPro" id="IPR000352">
    <property type="entry name" value="Pep_chain_release_fac_I"/>
</dbReference>
<evidence type="ECO:0000256" key="2">
    <source>
        <dbReference type="SAM" id="MobiDB-lite"/>
    </source>
</evidence>
<evidence type="ECO:0000313" key="4">
    <source>
        <dbReference type="EMBL" id="TQD74891.1"/>
    </source>
</evidence>
<protein>
    <recommendedName>
        <fullName evidence="3">Prokaryotic-type class I peptide chain release factors domain-containing protein</fullName>
    </recommendedName>
</protein>
<keyword evidence="5" id="KW-1185">Reference proteome</keyword>
<dbReference type="InterPro" id="IPR045853">
    <property type="entry name" value="Pep_chain_release_fac_I_sf"/>
</dbReference>
<dbReference type="Pfam" id="PF00472">
    <property type="entry name" value="RF-1"/>
    <property type="match status" value="1"/>
</dbReference>
<dbReference type="SUPFAM" id="SSF75620">
    <property type="entry name" value="Release factor"/>
    <property type="match status" value="1"/>
</dbReference>
<dbReference type="PANTHER" id="PTHR43116:SF3">
    <property type="entry name" value="CLASS I PEPTIDE CHAIN RELEASE FACTOR"/>
    <property type="match status" value="1"/>
</dbReference>
<accession>A0A540KL05</accession>
<dbReference type="GO" id="GO:0003747">
    <property type="term" value="F:translation release factor activity"/>
    <property type="evidence" value="ECO:0007669"/>
    <property type="project" value="InterPro"/>
</dbReference>
<dbReference type="AlphaFoldDB" id="A0A540KL05"/>
<gene>
    <name evidence="4" type="ORF">C1H46_039564</name>
</gene>
<dbReference type="Gene3D" id="1.20.58.410">
    <property type="entry name" value="Release factor"/>
    <property type="match status" value="1"/>
</dbReference>
<sequence>MVRSLYSGRGSFGLVCLFGTQAAVEPSTCDGLTVDRIVASEWPILDENDSDWKSHAAAIAQSTHLIKKRLQWKKLQVRLDMLSAEVNKTDLWNDPVHAGKISREHGSLLGKMKEVQAFERELLVHIDVVKLAREENDAELESESLNALLNMRRTSKEKEIEALLAGEQDPCSCYIKTLDIIVPCRFKQELGVQRVMTGQQQIYKMWAQRCGYDMTVVDEMPVIRFVAVAVTPILGDASEHVQINEYDLCIERFRSGEAGGQHANTTDSAVRIVHIPTGITTTCQNERSQHQNKASAMAVIQSRVDQLEMACQNKMNAQYSQSLTDVTWEARYAAMCSRYALSSRTSRTLSPIPSKTQPYRMVKDLRTNYEVSYPDSVIEEDVEGFILSYLSACLDKDEDDNEESNLHNFAKAEPVPHVQTSNL</sequence>
<feature type="region of interest" description="Disordered" evidence="2">
    <location>
        <begin position="401"/>
        <end position="423"/>
    </location>
</feature>
<feature type="domain" description="Prokaryotic-type class I peptide chain release factors" evidence="3">
    <location>
        <begin position="240"/>
        <end position="328"/>
    </location>
</feature>
<evidence type="ECO:0000259" key="3">
    <source>
        <dbReference type="Pfam" id="PF00472"/>
    </source>
</evidence>
<name>A0A540KL05_MALBA</name>
<dbReference type="PANTHER" id="PTHR43116">
    <property type="entry name" value="PEPTIDE CHAIN RELEASE FACTOR 2"/>
    <property type="match status" value="1"/>
</dbReference>
<dbReference type="Gene3D" id="3.30.160.20">
    <property type="match status" value="1"/>
</dbReference>
<dbReference type="Proteomes" id="UP000315295">
    <property type="component" value="Unassembled WGS sequence"/>
</dbReference>
<proteinExistence type="inferred from homology"/>
<dbReference type="EMBL" id="VIEB01001145">
    <property type="protein sequence ID" value="TQD74891.1"/>
    <property type="molecule type" value="Genomic_DNA"/>
</dbReference>